<dbReference type="PANTHER" id="PTHR43884">
    <property type="entry name" value="ACYL-COA DEHYDROGENASE"/>
    <property type="match status" value="1"/>
</dbReference>
<dbReference type="InterPro" id="IPR036250">
    <property type="entry name" value="AcylCo_DH-like_C"/>
</dbReference>
<dbReference type="InterPro" id="IPR013107">
    <property type="entry name" value="Acyl-CoA_DH_C"/>
</dbReference>
<dbReference type="GO" id="GO:0006552">
    <property type="term" value="P:L-leucine catabolic process"/>
    <property type="evidence" value="ECO:0007669"/>
    <property type="project" value="TreeGrafter"/>
</dbReference>
<feature type="domain" description="Acyl-CoA dehydrogenase C-terminal" evidence="4">
    <location>
        <begin position="266"/>
        <end position="400"/>
    </location>
</feature>
<feature type="region of interest" description="Disordered" evidence="2">
    <location>
        <begin position="1"/>
        <end position="28"/>
    </location>
</feature>
<dbReference type="Gene3D" id="1.20.140.10">
    <property type="entry name" value="Butyryl-CoA Dehydrogenase, subunit A, domain 3"/>
    <property type="match status" value="1"/>
</dbReference>
<dbReference type="InterPro" id="IPR023922">
    <property type="entry name" value="S04_starv_induced_SfnB"/>
</dbReference>
<keyword evidence="6" id="KW-1185">Reference proteome</keyword>
<keyword evidence="1" id="KW-0560">Oxidoreductase</keyword>
<feature type="domain" description="Acyl-CoA dehydrogenase/oxidase N-terminal" evidence="3">
    <location>
        <begin position="43"/>
        <end position="143"/>
    </location>
</feature>
<dbReference type="NCBIfam" id="TIGR04022">
    <property type="entry name" value="sulfur_SfnB"/>
    <property type="match status" value="1"/>
</dbReference>
<dbReference type="InterPro" id="IPR037069">
    <property type="entry name" value="AcylCoA_DH/ox_N_sf"/>
</dbReference>
<name>A0A5E4ZGZ7_9BURK</name>
<evidence type="ECO:0000256" key="1">
    <source>
        <dbReference type="ARBA" id="ARBA00023002"/>
    </source>
</evidence>
<dbReference type="RefSeq" id="WP_150621967.1">
    <property type="nucleotide sequence ID" value="NZ_CABPSQ010000001.1"/>
</dbReference>
<dbReference type="OrthoDB" id="571684at2"/>
<dbReference type="SUPFAM" id="SSF56645">
    <property type="entry name" value="Acyl-CoA dehydrogenase NM domain-like"/>
    <property type="match status" value="1"/>
</dbReference>
<dbReference type="EMBL" id="CABPSQ010000001">
    <property type="protein sequence ID" value="VVE59927.1"/>
    <property type="molecule type" value="Genomic_DNA"/>
</dbReference>
<protein>
    <submittedName>
        <fullName evidence="5">SfnB family sulfur acquisition oxidoreductase</fullName>
    </submittedName>
</protein>
<feature type="compositionally biased region" description="Basic and acidic residues" evidence="2">
    <location>
        <begin position="1"/>
        <end position="10"/>
    </location>
</feature>
<evidence type="ECO:0000256" key="2">
    <source>
        <dbReference type="SAM" id="MobiDB-lite"/>
    </source>
</evidence>
<dbReference type="AlphaFoldDB" id="A0A5E4ZGZ7"/>
<proteinExistence type="predicted"/>
<dbReference type="InterPro" id="IPR009100">
    <property type="entry name" value="AcylCoA_DH/oxidase_NM_dom_sf"/>
</dbReference>
<dbReference type="PIRSF" id="PIRSF016578">
    <property type="entry name" value="HsaA"/>
    <property type="match status" value="1"/>
</dbReference>
<accession>A0A5E4ZGZ7</accession>
<gene>
    <name evidence="5" type="ORF">PCA31118_00062</name>
</gene>
<dbReference type="Pfam" id="PF08028">
    <property type="entry name" value="Acyl-CoA_dh_2"/>
    <property type="match status" value="1"/>
</dbReference>
<evidence type="ECO:0000313" key="5">
    <source>
        <dbReference type="EMBL" id="VVE59927.1"/>
    </source>
</evidence>
<reference evidence="5 6" key="1">
    <citation type="submission" date="2019-08" db="EMBL/GenBank/DDBJ databases">
        <authorList>
            <person name="Peeters C."/>
        </authorList>
    </citation>
    <scope>NUCLEOTIDE SEQUENCE [LARGE SCALE GENOMIC DNA]</scope>
    <source>
        <strain evidence="5 6">LMG 31118</strain>
    </source>
</reference>
<evidence type="ECO:0000259" key="4">
    <source>
        <dbReference type="Pfam" id="PF08028"/>
    </source>
</evidence>
<organism evidence="5 6">
    <name type="scientific">Pandoraea captiosa</name>
    <dbReference type="NCBI Taxonomy" id="2508302"/>
    <lineage>
        <taxon>Bacteria</taxon>
        <taxon>Pseudomonadati</taxon>
        <taxon>Pseudomonadota</taxon>
        <taxon>Betaproteobacteria</taxon>
        <taxon>Burkholderiales</taxon>
        <taxon>Burkholderiaceae</taxon>
        <taxon>Pandoraea</taxon>
    </lineage>
</organism>
<dbReference type="Pfam" id="PF02771">
    <property type="entry name" value="Acyl-CoA_dh_N"/>
    <property type="match status" value="1"/>
</dbReference>
<dbReference type="Gene3D" id="1.10.540.10">
    <property type="entry name" value="Acyl-CoA dehydrogenase/oxidase, N-terminal domain"/>
    <property type="match status" value="1"/>
</dbReference>
<dbReference type="PANTHER" id="PTHR43884:SF12">
    <property type="entry name" value="ISOVALERYL-COA DEHYDROGENASE, MITOCHONDRIAL-RELATED"/>
    <property type="match status" value="1"/>
</dbReference>
<evidence type="ECO:0000259" key="3">
    <source>
        <dbReference type="Pfam" id="PF02771"/>
    </source>
</evidence>
<dbReference type="Proteomes" id="UP000414136">
    <property type="component" value="Unassembled WGS sequence"/>
</dbReference>
<dbReference type="InterPro" id="IPR046373">
    <property type="entry name" value="Acyl-CoA_Oxase/DH_mid-dom_sf"/>
</dbReference>
<evidence type="ECO:0000313" key="6">
    <source>
        <dbReference type="Proteomes" id="UP000414136"/>
    </source>
</evidence>
<dbReference type="Gene3D" id="2.40.110.10">
    <property type="entry name" value="Butyryl-CoA Dehydrogenase, subunit A, domain 2"/>
    <property type="match status" value="1"/>
</dbReference>
<dbReference type="SUPFAM" id="SSF47203">
    <property type="entry name" value="Acyl-CoA dehydrogenase C-terminal domain-like"/>
    <property type="match status" value="1"/>
</dbReference>
<sequence length="425" mass="46649">MNHPDFKRSEPAAPTPHPRALTRVPLPPREPYRIASEAEALTIAQTLADTFRASAAERDRERRLPWDEIEQYTASGLWAITIPRRYGGLGASYVTLAQLFVTICAADPSLGQIPQNHFAVLQNLSDMGDEGQRQRWFADVLGGQRIGNAGPERKAKAAQLSSPTAHLARDADGRLRVSGTRHYSTGSAFAHWIPFRAVDDQGRPVQVWVRRDAPGVTILDDWDAFGQRTTASGSVIFENVPIGENDVVPIWRFEKVPTLSGPVSQLIQAAIDAGIAQGALRDAIDFVRDKSRPWIDSGVNQASDDPYIIHEIGQLQIEVDAAHAVLLDAARCLDTLALGPIDDAICASASVAVAHAKILTTEAALNVSEQLFALAGSASSRAGYHLDRHWRNARVHTLHDPVRWKYHLLGNYVLNGALPKRHQWN</sequence>
<dbReference type="GO" id="GO:0050660">
    <property type="term" value="F:flavin adenine dinucleotide binding"/>
    <property type="evidence" value="ECO:0007669"/>
    <property type="project" value="InterPro"/>
</dbReference>
<dbReference type="GO" id="GO:0008470">
    <property type="term" value="F:3-methylbutanoyl-CoA dehydrogenase activity"/>
    <property type="evidence" value="ECO:0007669"/>
    <property type="project" value="TreeGrafter"/>
</dbReference>
<dbReference type="InterPro" id="IPR013786">
    <property type="entry name" value="AcylCoA_DH/ox_N"/>
</dbReference>